<reference evidence="4 5" key="1">
    <citation type="journal article" date="2016" name="J. Biotechnol.">
        <title>First complete genome sequence of a species in the genus Microterricola, an extremophilic cold active enzyme producing bacterial strain ERGS5:02 isolated from Sikkim Himalaya.</title>
        <authorList>
            <person name="Himanshu"/>
            <person name="Swarnkar M.K."/>
            <person name="Singh D."/>
            <person name="Kumar R."/>
        </authorList>
    </citation>
    <scope>NUCLEOTIDE SEQUENCE [LARGE SCALE GENOMIC DNA]</scope>
    <source>
        <strain evidence="4 5">ERGS5:02</strain>
    </source>
</reference>
<dbReference type="SUPFAM" id="SSF55729">
    <property type="entry name" value="Acyl-CoA N-acyltransferases (Nat)"/>
    <property type="match status" value="1"/>
</dbReference>
<dbReference type="PROSITE" id="PS51186">
    <property type="entry name" value="GNAT"/>
    <property type="match status" value="1"/>
</dbReference>
<name>A0A0X8E3S0_9MICO</name>
<feature type="domain" description="N-acetyltransferase" evidence="3">
    <location>
        <begin position="5"/>
        <end position="164"/>
    </location>
</feature>
<dbReference type="Gene3D" id="3.40.630.30">
    <property type="match status" value="1"/>
</dbReference>
<evidence type="ECO:0000313" key="4">
    <source>
        <dbReference type="EMBL" id="AMB58521.1"/>
    </source>
</evidence>
<dbReference type="Proteomes" id="UP000058305">
    <property type="component" value="Chromosome"/>
</dbReference>
<evidence type="ECO:0000256" key="2">
    <source>
        <dbReference type="ARBA" id="ARBA00023315"/>
    </source>
</evidence>
<gene>
    <name evidence="4" type="ORF">AWU67_06235</name>
</gene>
<protein>
    <submittedName>
        <fullName evidence="4">GCN5 family acetyltransferase</fullName>
    </submittedName>
</protein>
<organism evidence="4 5">
    <name type="scientific">Microterricola viridarii</name>
    <dbReference type="NCBI Taxonomy" id="412690"/>
    <lineage>
        <taxon>Bacteria</taxon>
        <taxon>Bacillati</taxon>
        <taxon>Actinomycetota</taxon>
        <taxon>Actinomycetes</taxon>
        <taxon>Micrococcales</taxon>
        <taxon>Microbacteriaceae</taxon>
        <taxon>Microterricola</taxon>
    </lineage>
</organism>
<dbReference type="InterPro" id="IPR050832">
    <property type="entry name" value="Bact_Acetyltransf"/>
</dbReference>
<dbReference type="PANTHER" id="PTHR43877">
    <property type="entry name" value="AMINOALKYLPHOSPHONATE N-ACETYLTRANSFERASE-RELATED-RELATED"/>
    <property type="match status" value="1"/>
</dbReference>
<keyword evidence="1 4" id="KW-0808">Transferase</keyword>
<dbReference type="EMBL" id="CP014145">
    <property type="protein sequence ID" value="AMB58521.1"/>
    <property type="molecule type" value="Genomic_DNA"/>
</dbReference>
<dbReference type="RefSeq" id="WP_067227211.1">
    <property type="nucleotide sequence ID" value="NZ_CP014145.1"/>
</dbReference>
<evidence type="ECO:0000313" key="5">
    <source>
        <dbReference type="Proteomes" id="UP000058305"/>
    </source>
</evidence>
<dbReference type="KEGG" id="mvd:AWU67_06235"/>
<keyword evidence="5" id="KW-1185">Reference proteome</keyword>
<dbReference type="PANTHER" id="PTHR43877:SF1">
    <property type="entry name" value="ACETYLTRANSFERASE"/>
    <property type="match status" value="1"/>
</dbReference>
<dbReference type="InterPro" id="IPR016181">
    <property type="entry name" value="Acyl_CoA_acyltransferase"/>
</dbReference>
<sequence length="164" mass="17615">MEAVFVVRPALEGDAAQIARLHVESWRETYRGLMDDAVLDDPGALGRRELFWAAALADPLYAGNRAAVAERGGKIVGIAMSGPPRDTDAAWSAELYLLYTYAAVHGARVGTALLESVLTPGSSAALWVADPNPRARAFYLKHGFVPDGASKLGHGVRELRMVRS</sequence>
<dbReference type="AlphaFoldDB" id="A0A0X8E3S0"/>
<evidence type="ECO:0000259" key="3">
    <source>
        <dbReference type="PROSITE" id="PS51186"/>
    </source>
</evidence>
<accession>A0A0X8E3S0</accession>
<proteinExistence type="predicted"/>
<dbReference type="GO" id="GO:0016747">
    <property type="term" value="F:acyltransferase activity, transferring groups other than amino-acyl groups"/>
    <property type="evidence" value="ECO:0007669"/>
    <property type="project" value="InterPro"/>
</dbReference>
<dbReference type="OrthoDB" id="5243635at2"/>
<keyword evidence="2" id="KW-0012">Acyltransferase</keyword>
<evidence type="ECO:0000256" key="1">
    <source>
        <dbReference type="ARBA" id="ARBA00022679"/>
    </source>
</evidence>
<dbReference type="Pfam" id="PF00583">
    <property type="entry name" value="Acetyltransf_1"/>
    <property type="match status" value="1"/>
</dbReference>
<reference evidence="5" key="2">
    <citation type="submission" date="2016-01" db="EMBL/GenBank/DDBJ databases">
        <title>First complete genome sequence of a species in the genus Microterricola, an extremophilic cold active enzyme producing strain ERGS5:02 isolated from Sikkim Himalaya.</title>
        <authorList>
            <person name="Kumar R."/>
            <person name="Singh D."/>
            <person name="Swarnkar M.K."/>
        </authorList>
    </citation>
    <scope>NUCLEOTIDE SEQUENCE [LARGE SCALE GENOMIC DNA]</scope>
    <source>
        <strain evidence="5">ERGS5:02</strain>
    </source>
</reference>
<dbReference type="InterPro" id="IPR000182">
    <property type="entry name" value="GNAT_dom"/>
</dbReference>